<protein>
    <submittedName>
        <fullName evidence="1">Uncharacterized protein</fullName>
    </submittedName>
</protein>
<accession>A0A813IUK2</accession>
<proteinExistence type="predicted"/>
<name>A0A813IUK2_POLGL</name>
<gene>
    <name evidence="1" type="ORF">PGLA2088_LOCUS12107</name>
</gene>
<organism evidence="1 2">
    <name type="scientific">Polarella glacialis</name>
    <name type="common">Dinoflagellate</name>
    <dbReference type="NCBI Taxonomy" id="89957"/>
    <lineage>
        <taxon>Eukaryota</taxon>
        <taxon>Sar</taxon>
        <taxon>Alveolata</taxon>
        <taxon>Dinophyceae</taxon>
        <taxon>Suessiales</taxon>
        <taxon>Suessiaceae</taxon>
        <taxon>Polarella</taxon>
    </lineage>
</organism>
<sequence length="114" mass="12350">MTSKTRASSCGNNVTNTGGTFVKVHVRDMTDQIEARAGEEVPCALESQPSTEKGRTVCCFEMPSIKLESKWHAASIQDLTAPQKGEVHYDLCGWPVYPLSSAAGCGPRSECKAW</sequence>
<evidence type="ECO:0000313" key="1">
    <source>
        <dbReference type="EMBL" id="CAE8656313.1"/>
    </source>
</evidence>
<dbReference type="Proteomes" id="UP000626109">
    <property type="component" value="Unassembled WGS sequence"/>
</dbReference>
<dbReference type="AlphaFoldDB" id="A0A813IUK2"/>
<reference evidence="1" key="1">
    <citation type="submission" date="2021-02" db="EMBL/GenBank/DDBJ databases">
        <authorList>
            <person name="Dougan E. K."/>
            <person name="Rhodes N."/>
            <person name="Thang M."/>
            <person name="Chan C."/>
        </authorList>
    </citation>
    <scope>NUCLEOTIDE SEQUENCE</scope>
</reference>
<dbReference type="EMBL" id="CAJNNW010014193">
    <property type="protein sequence ID" value="CAE8656313.1"/>
    <property type="molecule type" value="Genomic_DNA"/>
</dbReference>
<comment type="caution">
    <text evidence="1">The sequence shown here is derived from an EMBL/GenBank/DDBJ whole genome shotgun (WGS) entry which is preliminary data.</text>
</comment>
<evidence type="ECO:0000313" key="2">
    <source>
        <dbReference type="Proteomes" id="UP000626109"/>
    </source>
</evidence>